<protein>
    <recommendedName>
        <fullName evidence="4">BTB domain-containing protein</fullName>
    </recommendedName>
</protein>
<feature type="domain" description="BTB" evidence="4">
    <location>
        <begin position="834"/>
        <end position="901"/>
    </location>
</feature>
<dbReference type="SMART" id="SM00225">
    <property type="entry name" value="BTB"/>
    <property type="match status" value="2"/>
</dbReference>
<dbReference type="InterPro" id="IPR000210">
    <property type="entry name" value="BTB/POZ_dom"/>
</dbReference>
<dbReference type="PANTHER" id="PTHR24412">
    <property type="entry name" value="KELCH PROTEIN"/>
    <property type="match status" value="1"/>
</dbReference>
<dbReference type="Pfam" id="PF00651">
    <property type="entry name" value="BTB"/>
    <property type="match status" value="2"/>
</dbReference>
<feature type="domain" description="BTB" evidence="4">
    <location>
        <begin position="261"/>
        <end position="328"/>
    </location>
</feature>
<evidence type="ECO:0000256" key="1">
    <source>
        <dbReference type="ARBA" id="ARBA00022441"/>
    </source>
</evidence>
<dbReference type="InterPro" id="IPR015915">
    <property type="entry name" value="Kelch-typ_b-propeller"/>
</dbReference>
<dbReference type="SMART" id="SM00875">
    <property type="entry name" value="BACK"/>
    <property type="match status" value="1"/>
</dbReference>
<dbReference type="Gene3D" id="2.120.10.80">
    <property type="entry name" value="Kelch-type beta propeller"/>
    <property type="match status" value="1"/>
</dbReference>
<evidence type="ECO:0000259" key="4">
    <source>
        <dbReference type="PROSITE" id="PS50097"/>
    </source>
</evidence>
<dbReference type="SMART" id="SM00612">
    <property type="entry name" value="Kelch"/>
    <property type="match status" value="5"/>
</dbReference>
<name>E4YSJ5_OIKDI</name>
<sequence length="984" mass="112566">MERSAELDAAEEDEEWEDMSDSDEDGEEMEEDLIEQDFKEEDVLCIEDGKHQREIPVNECLFSGHISKNIDANILYMEKNYSFFIPMKENLVDKNGLMRYLGRKVGVGNICLTCNETGRAFYSLQAVRDHMIKLGHVRSEMNGEKALEYSEFYDFDDSDDEEGQEKDESMVGEMVLADGSVIGHRSLWKYYKQSFDPRMALVPSKRANQINKYRHKRIFGRLRNCDSDEKMSEDNHGFINNNHASEAFQMMDHFLRNKQLCDVTLICGKRRMAAHKLVLSSLSSYFAVMFTQDLCEKNQDEVEIKEVNPDALMWIIRYMYTSHIDIREDNVEDLLITARLLQIEKIVVACCEFLRKQLHPSNCLGIAKFAESQACPELFTASLNFIKKNSLNILNEQEFLELGLKDVLRLLEYDDLVVPNEEAVFDIVTAWVEHDLDARKSSVDELLRAMRLCHISPDFLAENIEPHHLVRENPSAHEIVIDMMKLHLTKKLNPRQEASRKSTLDIDLGFLLCIGGMDNQKGINNVELLDPLSPGSWSECGQIVKHKRVQFGSAVIDNKLLVVGGRDGYKTLNSVECYDFATKSWKSMPPLSTHRHGVGIVLLDGPLYAVGGNDGWSFLNTVERWDPQFRSWNFVAPMNTPRSTHGVVAFDSKIFAVGGRDVSSCLRSVECFDPHFNRWTQMANLNRRRGMPGVAVFQECIYAVGGHDTPGNALLKKFETTEKYSLEANQWTLISSLHVPREGAGCAVLGDTLYAVGGFDGKVEFSFPRKKMVRRRYESASSSTICRHKRIFGRLRNCDSDEKMSEDNHGFINNNHASEAFQMMDHFLRNKQLCDVTLICGKRRMAAHKLVLSSLSSYFAVMFTQDLCEKNQDEVEIKEVNPDALMWIIRYMYTSHIDIREDNVEDLLITGRPKRSKSEISSSLASNRKNRRGVLRIPPQTVTSVKLPRNREIRGVASLSRALHGLPQFYKEKLAEYSERARVS</sequence>
<dbReference type="EMBL" id="FN655218">
    <property type="protein sequence ID" value="CBY38434.1"/>
    <property type="molecule type" value="Genomic_DNA"/>
</dbReference>
<evidence type="ECO:0000256" key="3">
    <source>
        <dbReference type="SAM" id="MobiDB-lite"/>
    </source>
</evidence>
<evidence type="ECO:0000313" key="5">
    <source>
        <dbReference type="EMBL" id="CBY38434.1"/>
    </source>
</evidence>
<proteinExistence type="predicted"/>
<dbReference type="Pfam" id="PF12756">
    <property type="entry name" value="zf-C2H2_2"/>
    <property type="match status" value="1"/>
</dbReference>
<gene>
    <name evidence="5" type="ORF">GSOID_T00032377001</name>
</gene>
<dbReference type="Gene3D" id="3.30.710.10">
    <property type="entry name" value="Potassium Channel Kv1.1, Chain A"/>
    <property type="match status" value="2"/>
</dbReference>
<dbReference type="Proteomes" id="UP000011014">
    <property type="component" value="Unassembled WGS sequence"/>
</dbReference>
<feature type="compositionally biased region" description="Acidic residues" evidence="3">
    <location>
        <begin position="8"/>
        <end position="32"/>
    </location>
</feature>
<dbReference type="InterPro" id="IPR006652">
    <property type="entry name" value="Kelch_1"/>
</dbReference>
<dbReference type="Pfam" id="PF07707">
    <property type="entry name" value="BACK"/>
    <property type="match status" value="1"/>
</dbReference>
<reference evidence="5" key="1">
    <citation type="journal article" date="2010" name="Science">
        <title>Plasticity of animal genome architecture unmasked by rapid evolution of a pelagic tunicate.</title>
        <authorList>
            <person name="Denoeud F."/>
            <person name="Henriet S."/>
            <person name="Mungpakdee S."/>
            <person name="Aury J.M."/>
            <person name="Da Silva C."/>
            <person name="Brinkmann H."/>
            <person name="Mikhaleva J."/>
            <person name="Olsen L.C."/>
            <person name="Jubin C."/>
            <person name="Canestro C."/>
            <person name="Bouquet J.M."/>
            <person name="Danks G."/>
            <person name="Poulain J."/>
            <person name="Campsteijn C."/>
            <person name="Adamski M."/>
            <person name="Cross I."/>
            <person name="Yadetie F."/>
            <person name="Muffato M."/>
            <person name="Louis A."/>
            <person name="Butcher S."/>
            <person name="Tsagkogeorga G."/>
            <person name="Konrad A."/>
            <person name="Singh S."/>
            <person name="Jensen M.F."/>
            <person name="Cong E.H."/>
            <person name="Eikeseth-Otteraa H."/>
            <person name="Noel B."/>
            <person name="Anthouard V."/>
            <person name="Porcel B.M."/>
            <person name="Kachouri-Lafond R."/>
            <person name="Nishino A."/>
            <person name="Ugolini M."/>
            <person name="Chourrout P."/>
            <person name="Nishida H."/>
            <person name="Aasland R."/>
            <person name="Huzurbazar S."/>
            <person name="Westhof E."/>
            <person name="Delsuc F."/>
            <person name="Lehrach H."/>
            <person name="Reinhardt R."/>
            <person name="Weissenbach J."/>
            <person name="Roy S.W."/>
            <person name="Artiguenave F."/>
            <person name="Postlethwait J.H."/>
            <person name="Manak J.R."/>
            <person name="Thompson E.M."/>
            <person name="Jaillon O."/>
            <person name="Du Pasquier L."/>
            <person name="Boudinot P."/>
            <person name="Liberles D.A."/>
            <person name="Volff J.N."/>
            <person name="Philippe H."/>
            <person name="Lenhard B."/>
            <person name="Roest Crollius H."/>
            <person name="Wincker P."/>
            <person name="Chourrout D."/>
        </authorList>
    </citation>
    <scope>NUCLEOTIDE SEQUENCE [LARGE SCALE GENOMIC DNA]</scope>
</reference>
<accession>E4YSJ5</accession>
<dbReference type="InterPro" id="IPR041661">
    <property type="entry name" value="ZN622/Rei1/Reh1_Znf-C2H2"/>
</dbReference>
<dbReference type="SUPFAM" id="SSF117281">
    <property type="entry name" value="Kelch motif"/>
    <property type="match status" value="1"/>
</dbReference>
<dbReference type="PROSITE" id="PS50097">
    <property type="entry name" value="BTB"/>
    <property type="match status" value="2"/>
</dbReference>
<dbReference type="FunFam" id="1.25.40.420:FF:000001">
    <property type="entry name" value="Kelch-like family member 12"/>
    <property type="match status" value="1"/>
</dbReference>
<dbReference type="Gene3D" id="1.25.40.420">
    <property type="match status" value="1"/>
</dbReference>
<feature type="region of interest" description="Disordered" evidence="3">
    <location>
        <begin position="1"/>
        <end position="32"/>
    </location>
</feature>
<dbReference type="InterPro" id="IPR011333">
    <property type="entry name" value="SKP1/BTB/POZ_sf"/>
</dbReference>
<evidence type="ECO:0000256" key="2">
    <source>
        <dbReference type="ARBA" id="ARBA00022737"/>
    </source>
</evidence>
<dbReference type="Pfam" id="PF01344">
    <property type="entry name" value="Kelch_1"/>
    <property type="match status" value="4"/>
</dbReference>
<dbReference type="PANTHER" id="PTHR24412:SF450">
    <property type="entry name" value="KELCH-LIKE PROTEIN DIABLO"/>
    <property type="match status" value="1"/>
</dbReference>
<dbReference type="AlphaFoldDB" id="E4YSJ5"/>
<keyword evidence="2" id="KW-0677">Repeat</keyword>
<keyword evidence="1" id="KW-0880">Kelch repeat</keyword>
<dbReference type="SUPFAM" id="SSF54695">
    <property type="entry name" value="POZ domain"/>
    <property type="match status" value="2"/>
</dbReference>
<organism evidence="5">
    <name type="scientific">Oikopleura dioica</name>
    <name type="common">Tunicate</name>
    <dbReference type="NCBI Taxonomy" id="34765"/>
    <lineage>
        <taxon>Eukaryota</taxon>
        <taxon>Metazoa</taxon>
        <taxon>Chordata</taxon>
        <taxon>Tunicata</taxon>
        <taxon>Appendicularia</taxon>
        <taxon>Copelata</taxon>
        <taxon>Oikopleuridae</taxon>
        <taxon>Oikopleura</taxon>
    </lineage>
</organism>
<dbReference type="InterPro" id="IPR011705">
    <property type="entry name" value="BACK"/>
</dbReference>